<reference evidence="6" key="3">
    <citation type="submission" date="2015-06" db="UniProtKB">
        <authorList>
            <consortium name="EnsemblMetazoa"/>
        </authorList>
    </citation>
    <scope>IDENTIFICATION</scope>
</reference>
<evidence type="ECO:0000256" key="2">
    <source>
        <dbReference type="ARBA" id="ARBA00022723"/>
    </source>
</evidence>
<reference evidence="5 7" key="2">
    <citation type="journal article" date="2013" name="Nature">
        <title>Insights into bilaterian evolution from three spiralian genomes.</title>
        <authorList>
            <person name="Simakov O."/>
            <person name="Marletaz F."/>
            <person name="Cho S.J."/>
            <person name="Edsinger-Gonzales E."/>
            <person name="Havlak P."/>
            <person name="Hellsten U."/>
            <person name="Kuo D.H."/>
            <person name="Larsson T."/>
            <person name="Lv J."/>
            <person name="Arendt D."/>
            <person name="Savage R."/>
            <person name="Osoegawa K."/>
            <person name="de Jong P."/>
            <person name="Grimwood J."/>
            <person name="Chapman J.A."/>
            <person name="Shapiro H."/>
            <person name="Aerts A."/>
            <person name="Otillar R.P."/>
            <person name="Terry A.Y."/>
            <person name="Boore J.L."/>
            <person name="Grigoriev I.V."/>
            <person name="Lindberg D.R."/>
            <person name="Seaver E.C."/>
            <person name="Weisblat D.A."/>
            <person name="Putnam N.H."/>
            <person name="Rokhsar D.S."/>
        </authorList>
    </citation>
    <scope>NUCLEOTIDE SEQUENCE</scope>
    <source>
        <strain evidence="5 7">I ESC-2004</strain>
    </source>
</reference>
<evidence type="ECO:0000313" key="6">
    <source>
        <dbReference type="EnsemblMetazoa" id="CapteP171327"/>
    </source>
</evidence>
<evidence type="ECO:0000313" key="7">
    <source>
        <dbReference type="Proteomes" id="UP000014760"/>
    </source>
</evidence>
<name>R7UWD7_CAPTE</name>
<dbReference type="PANTHER" id="PTHR28620">
    <property type="entry name" value="CENTROMERE PROTEIN V"/>
    <property type="match status" value="1"/>
</dbReference>
<keyword evidence="2" id="KW-0479">Metal-binding</keyword>
<dbReference type="OMA" id="DCSLCRR"/>
<dbReference type="AlphaFoldDB" id="R7UWD7"/>
<organism evidence="5">
    <name type="scientific">Capitella teleta</name>
    <name type="common">Polychaete worm</name>
    <dbReference type="NCBI Taxonomy" id="283909"/>
    <lineage>
        <taxon>Eukaryota</taxon>
        <taxon>Metazoa</taxon>
        <taxon>Spiralia</taxon>
        <taxon>Lophotrochozoa</taxon>
        <taxon>Annelida</taxon>
        <taxon>Polychaeta</taxon>
        <taxon>Sedentaria</taxon>
        <taxon>Scolecida</taxon>
        <taxon>Capitellidae</taxon>
        <taxon>Capitella</taxon>
    </lineage>
</organism>
<keyword evidence="3" id="KW-0862">Zinc</keyword>
<evidence type="ECO:0000256" key="1">
    <source>
        <dbReference type="ARBA" id="ARBA00005495"/>
    </source>
</evidence>
<dbReference type="InterPro" id="IPR006913">
    <property type="entry name" value="CENP-V/GFA"/>
</dbReference>
<proteinExistence type="inferred from homology"/>
<dbReference type="OrthoDB" id="2993351at2759"/>
<keyword evidence="7" id="KW-1185">Reference proteome</keyword>
<dbReference type="EMBL" id="AMQN01006017">
    <property type="status" value="NOT_ANNOTATED_CDS"/>
    <property type="molecule type" value="Genomic_DNA"/>
</dbReference>
<protein>
    <recommendedName>
        <fullName evidence="4">CENP-V/GFA domain-containing protein</fullName>
    </recommendedName>
</protein>
<dbReference type="Gene3D" id="2.170.150.70">
    <property type="match status" value="1"/>
</dbReference>
<feature type="domain" description="CENP-V/GFA" evidence="4">
    <location>
        <begin position="10"/>
        <end position="122"/>
    </location>
</feature>
<gene>
    <name evidence="5" type="ORF">CAPTEDRAFT_171327</name>
</gene>
<dbReference type="Proteomes" id="UP000014760">
    <property type="component" value="Unassembled WGS sequence"/>
</dbReference>
<comment type="similarity">
    <text evidence="1">Belongs to the Gfa family.</text>
</comment>
<dbReference type="InterPro" id="IPR011057">
    <property type="entry name" value="Mss4-like_sf"/>
</dbReference>
<reference evidence="7" key="1">
    <citation type="submission" date="2012-12" db="EMBL/GenBank/DDBJ databases">
        <authorList>
            <person name="Hellsten U."/>
            <person name="Grimwood J."/>
            <person name="Chapman J.A."/>
            <person name="Shapiro H."/>
            <person name="Aerts A."/>
            <person name="Otillar R.P."/>
            <person name="Terry A.Y."/>
            <person name="Boore J.L."/>
            <person name="Simakov O."/>
            <person name="Marletaz F."/>
            <person name="Cho S.-J."/>
            <person name="Edsinger-Gonzales E."/>
            <person name="Havlak P."/>
            <person name="Kuo D.-H."/>
            <person name="Larsson T."/>
            <person name="Lv J."/>
            <person name="Arendt D."/>
            <person name="Savage R."/>
            <person name="Osoegawa K."/>
            <person name="de Jong P."/>
            <person name="Lindberg D.R."/>
            <person name="Seaver E.C."/>
            <person name="Weisblat D.A."/>
            <person name="Putnam N.H."/>
            <person name="Grigoriev I.V."/>
            <person name="Rokhsar D.S."/>
        </authorList>
    </citation>
    <scope>NUCLEOTIDE SEQUENCE</scope>
    <source>
        <strain evidence="7">I ESC-2004</strain>
    </source>
</reference>
<dbReference type="EMBL" id="KB297391">
    <property type="protein sequence ID" value="ELU10582.1"/>
    <property type="molecule type" value="Genomic_DNA"/>
</dbReference>
<dbReference type="GO" id="GO:0016846">
    <property type="term" value="F:carbon-sulfur lyase activity"/>
    <property type="evidence" value="ECO:0007669"/>
    <property type="project" value="InterPro"/>
</dbReference>
<dbReference type="GO" id="GO:0046872">
    <property type="term" value="F:metal ion binding"/>
    <property type="evidence" value="ECO:0007669"/>
    <property type="project" value="UniProtKB-KW"/>
</dbReference>
<dbReference type="PANTHER" id="PTHR28620:SF1">
    <property type="entry name" value="CENP-V_GFA DOMAIN-CONTAINING PROTEIN"/>
    <property type="match status" value="1"/>
</dbReference>
<dbReference type="SUPFAM" id="SSF51316">
    <property type="entry name" value="Mss4-like"/>
    <property type="match status" value="1"/>
</dbReference>
<dbReference type="Pfam" id="PF04828">
    <property type="entry name" value="GFA"/>
    <property type="match status" value="1"/>
</dbReference>
<dbReference type="PROSITE" id="PS51891">
    <property type="entry name" value="CENP_V_GFA"/>
    <property type="match status" value="1"/>
</dbReference>
<evidence type="ECO:0000313" key="5">
    <source>
        <dbReference type="EMBL" id="ELU10582.1"/>
    </source>
</evidence>
<evidence type="ECO:0000259" key="4">
    <source>
        <dbReference type="PROSITE" id="PS51891"/>
    </source>
</evidence>
<dbReference type="InterPro" id="IPR052355">
    <property type="entry name" value="CENP-V-like"/>
</dbReference>
<dbReference type="HOGENOM" id="CLU_055491_7_3_1"/>
<dbReference type="STRING" id="283909.R7UWD7"/>
<evidence type="ECO:0000256" key="3">
    <source>
        <dbReference type="ARBA" id="ARBA00022833"/>
    </source>
</evidence>
<sequence length="136" mass="15357">MASEQNLVKHLGGCHCGTVQYEVMAPSKVMIFDCNCSICTKKQNKHFIVPQSRFKLLKGADSITTYTFNTHKAKHTFCKICGVQSFYQPRSNQDGYGIMPHCIDSNTITGMERTQYDGQNWEKSLEASGISKYSKE</sequence>
<accession>R7UWD7</accession>
<dbReference type="EnsemblMetazoa" id="CapteT171327">
    <property type="protein sequence ID" value="CapteP171327"/>
    <property type="gene ID" value="CapteG171327"/>
</dbReference>